<dbReference type="SMART" id="SM01359">
    <property type="entry name" value="A2M_N_2"/>
    <property type="match status" value="1"/>
</dbReference>
<dbReference type="InterPro" id="IPR050473">
    <property type="entry name" value="A2M/Complement_sys"/>
</dbReference>
<name>A0ABT2EPM0_9BACT</name>
<dbReference type="PANTHER" id="PTHR11412">
    <property type="entry name" value="MACROGLOBULIN / COMPLEMENT"/>
    <property type="match status" value="1"/>
</dbReference>
<dbReference type="Gene3D" id="2.60.40.10">
    <property type="entry name" value="Immunoglobulins"/>
    <property type="match status" value="3"/>
</dbReference>
<sequence length="1778" mass="195753">MTARWLWLNLTGILIMTGLMSLALQGVRGEGRGTEQQKTSVSAYLPSPLDTQVFGQTRWLAHAPVALKVVTLDRQKQRPVKAQVKVRLGTQTVFEGATNDYGVADVHFRAPSKTGSHPLTILVHSPIGDDRIDQTVTVEETAQILLTTDKPIYQPSQTVHIRALCLTKPDLKPAADLPCTFEVRDPKGNIVFRAVERTSKFGIAATQFPIADEVTLGEYRVTATLYGTGDEGRGTRQNLGWLRRNPTGVTEDGTGQSGRIGSASAGNGTMGIVLAGQRNLGERPAWEGTGEANGLVYWEHSSQHRGRLWTRLWQGVSAILAHFTGFSAREQGLVSTSEASSSERHRDETVGVTGQTHRQTLPNDSNAGSPSPIRFVAVNDPSHAPRPASRPLAVAEKTVRVERYVLPKFKVALETEKRFYLPAETLRGTVNAAYFFGKPVANGDVVVRLSTFAAGWHDIAEIKGTLDEKGVWQFEVKLPEKFVGLPLEGGSALLRIEATVTDKAEHSERSSITLPVSNEPIKIAIVPESATLKPNLPMRLFVVTTYPDGTPAKCKFRITGQGTWGTGQVFEAEGTTDAMGIGEVTVNLKAAALPKTGKIGRGGLGAPAPFVRHQLIGVEPEIAPVDEPSLPIVVTVTAADEKGNRSQVQRPLAVSASDETVLLRTNKAIAKVGETLRLDIIVSSPSISSRAPRPPSPVFVDAIVNRQTVLTKTVELQNGRGSLNLTLTPDLMGTLVLHAYRITAGGDIVRDTKVVIVEPADALHIKVASAKATYRPGETARIRFAVTDQKGNPKTAALGITVVDESVFALAEMQPGLERLYFMLEQELLTPRYEVHGWELRPILMRRDEGRGTRDEAQIQRVGQILLAAATPPPLHTLQVSTYKQKAQKVQEKWKQFVLEAAMEIRKALETYRHAKGAYPQPEEALRELVAARLLAERDIRDPLGNPMRLHPLDNFRYGFRLECAGLDGKFDTDDDIVAFEIGEGREREILVVARNEMIFADGVVLREFVVLRGGVVSAKAAPKAPTPIPRSQVPEEVRVRQFFPETLFVQPQLITNEKGEAELKLSLADSITTWRLTVLGNSSDGALGSTTLPIRVFQDFFVDIDLPVAFTQGDEVSVPVALYNYLAKPQTVRLRLEVGDGFEVLGNHESRITLQPNEVTSVRFRLKAAKLGTHAVTVYAYGDAMSDAVKRTVTVLPDGKEFWQTISDQLTGRGARDAGRGEGQGTRGTVQVKRTVRVKVPSEAIDGASNLFVKVYAGAFTQVLDGLENLLRMPFGCFEQTSSVTYPNILVLRYLKQTGKAQPETEMKARHFITIGYQRLLTFEVQGGGFSWFGDPPAHKVLTAYGLLQFADMSKVHDVDPNLLVRTVNWLISKQNPDGSWTPDQFGIHEGATTRQTDILRTTAYIAWAIGEAGQVIRDTGQVNIALRKAIGYLSERINEADDAYALALMLNAFLSATDWDEGRGTRDGEAKIGMSRGLIDPIARRLASMAKESEEVAFWESREPTPFFGRGRSGDLETTALATYALIRHGGYPMLVNKALTYLVRNKDEFGTWQTTQATIWSLKAFIAAMERSRSEINGTLVVWVNGEKVAEWQINPENADIVRMADASRYAREGANEVTLEFDGTGSLLYQVSTRFYLPWELVPPAPEEPLQVHVSYDRTELQTNETVTCKVRVTNRRPMAAQMVIVDIGIPPGFEVLNDDLTNLVERKVLQRFELTPRQVICYLDRIEGGATIEWQFRLRAKMPVKAKTGQTTAYEYYAPKERSIVAPALLVAR</sequence>
<dbReference type="Gene3D" id="2.60.40.1940">
    <property type="match status" value="1"/>
</dbReference>
<evidence type="ECO:0000259" key="8">
    <source>
        <dbReference type="SMART" id="SM01361"/>
    </source>
</evidence>
<organism evidence="9 10">
    <name type="scientific">Candidatus Fervidibacter sacchari</name>
    <dbReference type="NCBI Taxonomy" id="1448929"/>
    <lineage>
        <taxon>Bacteria</taxon>
        <taxon>Candidatus Fervidibacterota</taxon>
        <taxon>Candidatus Fervidibacter</taxon>
    </lineage>
</organism>
<dbReference type="InterPro" id="IPR036595">
    <property type="entry name" value="A-macroglobulin_rcpt-bd_sf"/>
</dbReference>
<dbReference type="SMART" id="SM01360">
    <property type="entry name" value="A2M"/>
    <property type="match status" value="1"/>
</dbReference>
<dbReference type="Gene3D" id="2.60.40.690">
    <property type="entry name" value="Alpha-macroglobulin, receptor-binding domain"/>
    <property type="match status" value="1"/>
</dbReference>
<feature type="compositionally biased region" description="Polar residues" evidence="5">
    <location>
        <begin position="352"/>
        <end position="369"/>
    </location>
</feature>
<dbReference type="Pfam" id="PF00207">
    <property type="entry name" value="A2M"/>
    <property type="match status" value="1"/>
</dbReference>
<evidence type="ECO:0000259" key="7">
    <source>
        <dbReference type="SMART" id="SM01360"/>
    </source>
</evidence>
<dbReference type="EMBL" id="JANUCP010000003">
    <property type="protein sequence ID" value="MCS3919644.1"/>
    <property type="molecule type" value="Genomic_DNA"/>
</dbReference>
<evidence type="ECO:0000256" key="2">
    <source>
        <dbReference type="ARBA" id="ARBA00022729"/>
    </source>
</evidence>
<feature type="domain" description="Alpha-macroglobulin receptor-binding" evidence="8">
    <location>
        <begin position="1685"/>
        <end position="1772"/>
    </location>
</feature>
<dbReference type="Gene3D" id="2.20.130.20">
    <property type="match status" value="1"/>
</dbReference>
<dbReference type="Pfam" id="PF07677">
    <property type="entry name" value="A2M_recep"/>
    <property type="match status" value="1"/>
</dbReference>
<dbReference type="SUPFAM" id="SSF54523">
    <property type="entry name" value="Pili subunits"/>
    <property type="match status" value="1"/>
</dbReference>
<dbReference type="SUPFAM" id="SSF49410">
    <property type="entry name" value="Alpha-macroglobulin receptor domain"/>
    <property type="match status" value="1"/>
</dbReference>
<feature type="domain" description="Alpha-2-macroglobulin bait region" evidence="6">
    <location>
        <begin position="661"/>
        <end position="810"/>
    </location>
</feature>
<feature type="region of interest" description="Disordered" evidence="5">
    <location>
        <begin position="334"/>
        <end position="371"/>
    </location>
</feature>
<dbReference type="InterPro" id="IPR008930">
    <property type="entry name" value="Terpenoid_cyclase/PrenylTrfase"/>
</dbReference>
<dbReference type="InterPro" id="IPR047565">
    <property type="entry name" value="Alpha-macroglob_thiol-ester_cl"/>
</dbReference>
<evidence type="ECO:0000256" key="3">
    <source>
        <dbReference type="ARBA" id="ARBA00022966"/>
    </source>
</evidence>
<comment type="caution">
    <text evidence="9">The sequence shown here is derived from an EMBL/GenBank/DDBJ whole genome shotgun (WGS) entry which is preliminary data.</text>
</comment>
<evidence type="ECO:0000256" key="4">
    <source>
        <dbReference type="ARBA" id="ARBA00023157"/>
    </source>
</evidence>
<protein>
    <recommendedName>
        <fullName evidence="11">Alpha-2-macroglobulin</fullName>
    </recommendedName>
</protein>
<feature type="region of interest" description="Disordered" evidence="5">
    <location>
        <begin position="236"/>
        <end position="267"/>
    </location>
</feature>
<dbReference type="Gene3D" id="6.20.50.160">
    <property type="match status" value="1"/>
</dbReference>
<gene>
    <name evidence="9" type="ORF">M2350_002057</name>
</gene>
<feature type="domain" description="Alpha-2-macroglobulin" evidence="7">
    <location>
        <begin position="1047"/>
        <end position="1137"/>
    </location>
</feature>
<evidence type="ECO:0000259" key="6">
    <source>
        <dbReference type="SMART" id="SM01359"/>
    </source>
</evidence>
<evidence type="ECO:0000313" key="9">
    <source>
        <dbReference type="EMBL" id="MCS3919644.1"/>
    </source>
</evidence>
<dbReference type="Gene3D" id="2.60.40.1930">
    <property type="match status" value="2"/>
</dbReference>
<dbReference type="CDD" id="cd02891">
    <property type="entry name" value="A2M_like"/>
    <property type="match status" value="1"/>
</dbReference>
<dbReference type="InterPro" id="IPR001599">
    <property type="entry name" value="Macroglobln_a2"/>
</dbReference>
<dbReference type="InterPro" id="IPR013783">
    <property type="entry name" value="Ig-like_fold"/>
</dbReference>
<dbReference type="SUPFAM" id="SSF48239">
    <property type="entry name" value="Terpenoid cyclases/Protein prenyltransferases"/>
    <property type="match status" value="1"/>
</dbReference>
<dbReference type="PANTHER" id="PTHR11412:SF136">
    <property type="entry name" value="CD109 ANTIGEN"/>
    <property type="match status" value="1"/>
</dbReference>
<evidence type="ECO:0008006" key="11">
    <source>
        <dbReference type="Google" id="ProtNLM"/>
    </source>
</evidence>
<comment type="similarity">
    <text evidence="1">Belongs to the protease inhibitor I39 (alpha-2-macroglobulin) family. Bacterial alpha-2-macroglobulin subfamily.</text>
</comment>
<dbReference type="InterPro" id="IPR011625">
    <property type="entry name" value="A2M_N_BRD"/>
</dbReference>
<dbReference type="InterPro" id="IPR045584">
    <property type="entry name" value="Pilin-like"/>
</dbReference>
<dbReference type="InterPro" id="IPR002890">
    <property type="entry name" value="MG2"/>
</dbReference>
<dbReference type="Pfam" id="PF01835">
    <property type="entry name" value="MG2"/>
    <property type="match status" value="1"/>
</dbReference>
<dbReference type="InterPro" id="IPR041555">
    <property type="entry name" value="MG3"/>
</dbReference>
<keyword evidence="4" id="KW-1015">Disulfide bond</keyword>
<evidence type="ECO:0000313" key="10">
    <source>
        <dbReference type="Proteomes" id="UP001204798"/>
    </source>
</evidence>
<accession>A0ABT2EPM0</accession>
<proteinExistence type="inferred from homology"/>
<evidence type="ECO:0000256" key="1">
    <source>
        <dbReference type="ARBA" id="ARBA00010556"/>
    </source>
</evidence>
<dbReference type="InterPro" id="IPR009048">
    <property type="entry name" value="A-macroglobulin_rcpt-bd"/>
</dbReference>
<keyword evidence="10" id="KW-1185">Reference proteome</keyword>
<dbReference type="InterPro" id="IPR011626">
    <property type="entry name" value="Alpha-macroglobulin_TED"/>
</dbReference>
<dbReference type="Proteomes" id="UP001204798">
    <property type="component" value="Unassembled WGS sequence"/>
</dbReference>
<dbReference type="Gene3D" id="1.50.10.20">
    <property type="match status" value="1"/>
</dbReference>
<keyword evidence="2" id="KW-0732">Signal</keyword>
<feature type="compositionally biased region" description="Polar residues" evidence="5">
    <location>
        <begin position="253"/>
        <end position="267"/>
    </location>
</feature>
<reference evidence="9 10" key="1">
    <citation type="submission" date="2022-08" db="EMBL/GenBank/DDBJ databases">
        <title>Bacterial and archaeal communities from various locations to study Microbial Dark Matter (Phase II).</title>
        <authorList>
            <person name="Stepanauskas R."/>
        </authorList>
    </citation>
    <scope>NUCLEOTIDE SEQUENCE [LARGE SCALE GENOMIC DNA]</scope>
    <source>
        <strain evidence="9 10">PD1</strain>
    </source>
</reference>
<dbReference type="Pfam" id="PF07678">
    <property type="entry name" value="TED_complement"/>
    <property type="match status" value="1"/>
</dbReference>
<dbReference type="Pfam" id="PF07703">
    <property type="entry name" value="A2M_BRD"/>
    <property type="match status" value="1"/>
</dbReference>
<dbReference type="SMART" id="SM01361">
    <property type="entry name" value="A2M_recep"/>
    <property type="match status" value="1"/>
</dbReference>
<dbReference type="Gene3D" id="3.30.700.10">
    <property type="entry name" value="Glycoprotein, Type 4 Pilin"/>
    <property type="match status" value="1"/>
</dbReference>
<evidence type="ECO:0000256" key="5">
    <source>
        <dbReference type="SAM" id="MobiDB-lite"/>
    </source>
</evidence>
<dbReference type="Pfam" id="PF17791">
    <property type="entry name" value="MG3"/>
    <property type="match status" value="1"/>
</dbReference>
<dbReference type="SMART" id="SM01419">
    <property type="entry name" value="Thiol-ester_cl"/>
    <property type="match status" value="1"/>
</dbReference>
<keyword evidence="3" id="KW-0882">Thioester bond</keyword>